<feature type="transmembrane region" description="Helical" evidence="6">
    <location>
        <begin position="120"/>
        <end position="145"/>
    </location>
</feature>
<keyword evidence="4 6" id="KW-1133">Transmembrane helix</keyword>
<feature type="transmembrane region" description="Helical" evidence="6">
    <location>
        <begin position="161"/>
        <end position="182"/>
    </location>
</feature>
<evidence type="ECO:0000256" key="6">
    <source>
        <dbReference type="SAM" id="Phobius"/>
    </source>
</evidence>
<keyword evidence="2" id="KW-1003">Cell membrane</keyword>
<keyword evidence="3 6" id="KW-0812">Transmembrane</keyword>
<comment type="subcellular location">
    <subcellularLocation>
        <location evidence="1">Cell membrane</location>
        <topology evidence="1">Multi-pass membrane protein</topology>
    </subcellularLocation>
</comment>
<evidence type="ECO:0000256" key="1">
    <source>
        <dbReference type="ARBA" id="ARBA00004651"/>
    </source>
</evidence>
<dbReference type="GO" id="GO:0005886">
    <property type="term" value="C:plasma membrane"/>
    <property type="evidence" value="ECO:0007669"/>
    <property type="project" value="UniProtKB-SubCell"/>
</dbReference>
<feature type="transmembrane region" description="Helical" evidence="6">
    <location>
        <begin position="76"/>
        <end position="100"/>
    </location>
</feature>
<dbReference type="EMBL" id="NWQG01000318">
    <property type="protein sequence ID" value="PDQ17130.1"/>
    <property type="molecule type" value="Genomic_DNA"/>
</dbReference>
<keyword evidence="8" id="KW-1185">Reference proteome</keyword>
<evidence type="ECO:0000313" key="7">
    <source>
        <dbReference type="EMBL" id="PDQ17130.1"/>
    </source>
</evidence>
<dbReference type="InterPro" id="IPR022791">
    <property type="entry name" value="L-PG_synthase/AglD"/>
</dbReference>
<protein>
    <submittedName>
        <fullName evidence="7">Uncharacterized protein</fullName>
    </submittedName>
</protein>
<evidence type="ECO:0000256" key="2">
    <source>
        <dbReference type="ARBA" id="ARBA00022475"/>
    </source>
</evidence>
<dbReference type="Pfam" id="PF03706">
    <property type="entry name" value="LPG_synthase_TM"/>
    <property type="match status" value="1"/>
</dbReference>
<dbReference type="Proteomes" id="UP000219182">
    <property type="component" value="Unassembled WGS sequence"/>
</dbReference>
<feature type="transmembrane region" description="Helical" evidence="6">
    <location>
        <begin position="231"/>
        <end position="252"/>
    </location>
</feature>
<accession>A0A2A6F5A1</accession>
<proteinExistence type="predicted"/>
<feature type="transmembrane region" description="Helical" evidence="6">
    <location>
        <begin position="44"/>
        <end position="64"/>
    </location>
</feature>
<evidence type="ECO:0000256" key="4">
    <source>
        <dbReference type="ARBA" id="ARBA00022989"/>
    </source>
</evidence>
<organism evidence="7 8">
    <name type="scientific">Mesorhizobium sanjuanii</name>
    <dbReference type="NCBI Taxonomy" id="2037900"/>
    <lineage>
        <taxon>Bacteria</taxon>
        <taxon>Pseudomonadati</taxon>
        <taxon>Pseudomonadota</taxon>
        <taxon>Alphaproteobacteria</taxon>
        <taxon>Hyphomicrobiales</taxon>
        <taxon>Phyllobacteriaceae</taxon>
        <taxon>Mesorhizobium</taxon>
    </lineage>
</organism>
<feature type="transmembrane region" description="Helical" evidence="6">
    <location>
        <begin position="202"/>
        <end position="224"/>
    </location>
</feature>
<comment type="caution">
    <text evidence="7">The sequence shown here is derived from an EMBL/GenBank/DDBJ whole genome shotgun (WGS) entry which is preliminary data.</text>
</comment>
<keyword evidence="5 6" id="KW-0472">Membrane</keyword>
<evidence type="ECO:0000256" key="3">
    <source>
        <dbReference type="ARBA" id="ARBA00022692"/>
    </source>
</evidence>
<dbReference type="AlphaFoldDB" id="A0A2A6F5A1"/>
<feature type="transmembrane region" description="Helical" evidence="6">
    <location>
        <begin position="272"/>
        <end position="300"/>
    </location>
</feature>
<gene>
    <name evidence="7" type="ORF">CN311_31675</name>
</gene>
<dbReference type="RefSeq" id="WP_097577489.1">
    <property type="nucleotide sequence ID" value="NZ_NWQG01000318.1"/>
</dbReference>
<evidence type="ECO:0000256" key="5">
    <source>
        <dbReference type="ARBA" id="ARBA00023136"/>
    </source>
</evidence>
<feature type="transmembrane region" description="Helical" evidence="6">
    <location>
        <begin position="7"/>
        <end position="24"/>
    </location>
</feature>
<evidence type="ECO:0000313" key="8">
    <source>
        <dbReference type="Proteomes" id="UP000219182"/>
    </source>
</evidence>
<reference evidence="7 8" key="1">
    <citation type="submission" date="2017-09" db="EMBL/GenBank/DDBJ databases">
        <title>Mesorhizobum sanjuanii sp. nov. isolated from nodules of Lotus tenuis in saline-alkaline lowlands of Flooding Pampa.</title>
        <authorList>
            <person name="Sannazzaro A.I."/>
            <person name="Torres Tejerizo G.A."/>
            <person name="Fontana F."/>
            <person name="Cumpa Velazquez L.M."/>
            <person name="Hansen L."/>
            <person name="Pistorio M."/>
            <person name="Estrella M.J."/>
        </authorList>
    </citation>
    <scope>NUCLEOTIDE SEQUENCE [LARGE SCALE GENOMIC DNA]</scope>
    <source>
        <strain evidence="7 8">BSA136</strain>
    </source>
</reference>
<sequence length="310" mass="33451">MNWRRYFWPVVGIAAVIFSLFLLWHELRGISLDDVWAGIVAIPARGWVLAALSSVIAYAALAGYDHIALLHIGKKVSWLFVTLCSFTTYALSHNIGGSVFSGAVIRYRAYGTRGLTGQDVGILVAICWITFVLSTILVSGLVLVFEPEIIDRFSGAPHHGLATAAGLVMLVLVAAYVFGSWLHLRPLKIGSFQIHYPALPIVARQVLIGPIELLAAAAIIFFALPASGNPGYFVVLGVFLVSFSIAQISHAPGGLGVFEVVFLTGLSDMDPVGVLAALLVFRLFYLIIPLLIALGVVLFFEHSQYSRGEG</sequence>
<name>A0A2A6F5A1_9HYPH</name>